<name>A0A0V8GG47_9BACL</name>
<comment type="cofactor">
    <cofactor evidence="9">
        <name>Zn(2+)</name>
        <dbReference type="ChEBI" id="CHEBI:29105"/>
    </cofactor>
    <text evidence="9">Binds 1 zinc ion.</text>
</comment>
<accession>A0A0V8GG47</accession>
<feature type="binding site" evidence="9">
    <location>
        <position position="125"/>
    </location>
    <ligand>
        <name>Zn(2+)</name>
        <dbReference type="ChEBI" id="CHEBI:29105"/>
        <note>catalytic</note>
    </ligand>
</feature>
<dbReference type="EMBL" id="JBAWKY010000002">
    <property type="protein sequence ID" value="MEI4462398.1"/>
    <property type="molecule type" value="Genomic_DNA"/>
</dbReference>
<keyword evidence="5 9" id="KW-0479">Metal-binding</keyword>
<dbReference type="PANTHER" id="PTHR46986:SF1">
    <property type="entry name" value="ENDORIBONUCLEASE YBEY, CHLOROPLASTIC"/>
    <property type="match status" value="1"/>
</dbReference>
<comment type="subcellular location">
    <subcellularLocation>
        <location evidence="9">Cytoplasm</location>
    </subcellularLocation>
</comment>
<feature type="binding site" evidence="9">
    <location>
        <position position="131"/>
    </location>
    <ligand>
        <name>Zn(2+)</name>
        <dbReference type="ChEBI" id="CHEBI:29105"/>
        <note>catalytic</note>
    </ligand>
</feature>
<dbReference type="InterPro" id="IPR020549">
    <property type="entry name" value="YbeY_CS"/>
</dbReference>
<dbReference type="Proteomes" id="UP000053797">
    <property type="component" value="Unassembled WGS sequence"/>
</dbReference>
<dbReference type="Proteomes" id="UP000072605">
    <property type="component" value="Unassembled WGS sequence"/>
</dbReference>
<evidence type="ECO:0000256" key="7">
    <source>
        <dbReference type="ARBA" id="ARBA00022801"/>
    </source>
</evidence>
<feature type="binding site" evidence="9">
    <location>
        <position position="121"/>
    </location>
    <ligand>
        <name>Zn(2+)</name>
        <dbReference type="ChEBI" id="CHEBI:29105"/>
        <note>catalytic</note>
    </ligand>
</feature>
<dbReference type="EMBL" id="LDQV01000003">
    <property type="protein sequence ID" value="KTR28583.1"/>
    <property type="molecule type" value="Genomic_DNA"/>
</dbReference>
<dbReference type="AlphaFoldDB" id="A0A0V8GG47"/>
<dbReference type="PANTHER" id="PTHR46986">
    <property type="entry name" value="ENDORIBONUCLEASE YBEY, CHLOROPLASTIC"/>
    <property type="match status" value="1"/>
</dbReference>
<comment type="caution">
    <text evidence="10">The sequence shown here is derived from an EMBL/GenBank/DDBJ whole genome shotgun (WGS) entry which is preliminary data.</text>
</comment>
<gene>
    <name evidence="9 12" type="primary">ybeY</name>
    <name evidence="10" type="ORF">AS033_07185</name>
    <name evidence="11" type="ORF">RSA11_00480</name>
    <name evidence="12" type="ORF">SZL87_08195</name>
</gene>
<dbReference type="InterPro" id="IPR002036">
    <property type="entry name" value="YbeY"/>
</dbReference>
<dbReference type="Pfam" id="PF02130">
    <property type="entry name" value="YbeY"/>
    <property type="match status" value="1"/>
</dbReference>
<dbReference type="NCBIfam" id="TIGR00043">
    <property type="entry name" value="rRNA maturation RNase YbeY"/>
    <property type="match status" value="1"/>
</dbReference>
<evidence type="ECO:0000256" key="8">
    <source>
        <dbReference type="ARBA" id="ARBA00022833"/>
    </source>
</evidence>
<dbReference type="GO" id="GO:0006364">
    <property type="term" value="P:rRNA processing"/>
    <property type="evidence" value="ECO:0007669"/>
    <property type="project" value="UniProtKB-UniRule"/>
</dbReference>
<evidence type="ECO:0000256" key="9">
    <source>
        <dbReference type="HAMAP-Rule" id="MF_00009"/>
    </source>
</evidence>
<dbReference type="Gene3D" id="3.40.390.30">
    <property type="entry name" value="Metalloproteases ('zincins'), catalytic domain"/>
    <property type="match status" value="1"/>
</dbReference>
<reference evidence="10 13" key="1">
    <citation type="journal article" date="2015" name="Int. J. Syst. Evol. Microbiol.">
        <title>Exiguobacterium enclense sp. nov., isolated from sediment.</title>
        <authorList>
            <person name="Dastager S.G."/>
            <person name="Mawlankar R."/>
            <person name="Sonalkar V.V."/>
            <person name="Thorat M.N."/>
            <person name="Mual P."/>
            <person name="Verma A."/>
            <person name="Krishnamurthi S."/>
            <person name="Tang S.K."/>
            <person name="Li W.J."/>
        </authorList>
    </citation>
    <scope>NUCLEOTIDE SEQUENCE [LARGE SCALE GENOMIC DNA]</scope>
    <source>
        <strain evidence="10 13">NIO-1109</strain>
    </source>
</reference>
<dbReference type="SUPFAM" id="SSF55486">
    <property type="entry name" value="Metalloproteases ('zincins'), catalytic domain"/>
    <property type="match status" value="1"/>
</dbReference>
<dbReference type="RefSeq" id="WP_029341033.1">
    <property type="nucleotide sequence ID" value="NZ_FMYN01000002.1"/>
</dbReference>
<keyword evidence="4 9" id="KW-0540">Nuclease</keyword>
<keyword evidence="6 9" id="KW-0255">Endonuclease</keyword>
<dbReference type="GeneID" id="90835996"/>
<evidence type="ECO:0000313" key="14">
    <source>
        <dbReference type="Proteomes" id="UP000072605"/>
    </source>
</evidence>
<comment type="similarity">
    <text evidence="1 9">Belongs to the endoribonuclease YbeY family.</text>
</comment>
<comment type="function">
    <text evidence="9">Single strand-specific metallo-endoribonuclease involved in late-stage 70S ribosome quality control and in maturation of the 3' terminus of the 16S rRNA.</text>
</comment>
<organism evidence="10 13">
    <name type="scientific">Exiguobacterium indicum</name>
    <dbReference type="NCBI Taxonomy" id="296995"/>
    <lineage>
        <taxon>Bacteria</taxon>
        <taxon>Bacillati</taxon>
        <taxon>Bacillota</taxon>
        <taxon>Bacilli</taxon>
        <taxon>Bacillales</taxon>
        <taxon>Bacillales Family XII. Incertae Sedis</taxon>
        <taxon>Exiguobacterium</taxon>
    </lineage>
</organism>
<evidence type="ECO:0000256" key="2">
    <source>
        <dbReference type="ARBA" id="ARBA00022517"/>
    </source>
</evidence>
<evidence type="ECO:0000313" key="10">
    <source>
        <dbReference type="EMBL" id="KSU49153.1"/>
    </source>
</evidence>
<dbReference type="EC" id="3.1.-.-" evidence="9"/>
<evidence type="ECO:0000256" key="3">
    <source>
        <dbReference type="ARBA" id="ARBA00022552"/>
    </source>
</evidence>
<dbReference type="HAMAP" id="MF_00009">
    <property type="entry name" value="Endoribonucl_YbeY"/>
    <property type="match status" value="1"/>
</dbReference>
<keyword evidence="3 9" id="KW-0698">rRNA processing</keyword>
<evidence type="ECO:0000256" key="6">
    <source>
        <dbReference type="ARBA" id="ARBA00022759"/>
    </source>
</evidence>
<evidence type="ECO:0000256" key="1">
    <source>
        <dbReference type="ARBA" id="ARBA00010875"/>
    </source>
</evidence>
<dbReference type="GO" id="GO:0004222">
    <property type="term" value="F:metalloendopeptidase activity"/>
    <property type="evidence" value="ECO:0007669"/>
    <property type="project" value="InterPro"/>
</dbReference>
<protein>
    <recommendedName>
        <fullName evidence="9">Endoribonuclease YbeY</fullName>
        <ecNumber evidence="9">3.1.-.-</ecNumber>
    </recommendedName>
</protein>
<keyword evidence="15" id="KW-1185">Reference proteome</keyword>
<dbReference type="SMR" id="A0A0V8GG47"/>
<keyword evidence="8 9" id="KW-0862">Zinc</keyword>
<keyword evidence="2 9" id="KW-0690">Ribosome biogenesis</keyword>
<sequence>MNIYMTDENNRLTEEQRQLVESILIYTAEQEEVDSNSELSVTFVSNDEIQEINREWRGKDQATDVISFAMEELGEDEIDFGLLEDEPIVLGDLIISVERCREQAAEYGNHFERELGFLAVHGFLHLLGYDHIEKADEEVMTKRQEEILHHFELYRGTL</sequence>
<reference evidence="11 14" key="2">
    <citation type="journal article" date="2016" name="Front. Microbiol.">
        <title>Genomic Resource of Rice Seed Associated Bacteria.</title>
        <authorList>
            <person name="Midha S."/>
            <person name="Bansal K."/>
            <person name="Sharma S."/>
            <person name="Kumar N."/>
            <person name="Patil P.P."/>
            <person name="Chaudhry V."/>
            <person name="Patil P.B."/>
        </authorList>
    </citation>
    <scope>NUCLEOTIDE SEQUENCE [LARGE SCALE GENOMIC DNA]</scope>
    <source>
        <strain evidence="11 14">RSA11</strain>
    </source>
</reference>
<dbReference type="GO" id="GO:0008270">
    <property type="term" value="F:zinc ion binding"/>
    <property type="evidence" value="ECO:0007669"/>
    <property type="project" value="UniProtKB-UniRule"/>
</dbReference>
<evidence type="ECO:0000313" key="12">
    <source>
        <dbReference type="EMBL" id="MEI4462398.1"/>
    </source>
</evidence>
<evidence type="ECO:0000313" key="13">
    <source>
        <dbReference type="Proteomes" id="UP000053797"/>
    </source>
</evidence>
<evidence type="ECO:0000256" key="4">
    <source>
        <dbReference type="ARBA" id="ARBA00022722"/>
    </source>
</evidence>
<dbReference type="OrthoDB" id="9807740at2"/>
<proteinExistence type="inferred from homology"/>
<dbReference type="GO" id="GO:0004521">
    <property type="term" value="F:RNA endonuclease activity"/>
    <property type="evidence" value="ECO:0007669"/>
    <property type="project" value="UniProtKB-UniRule"/>
</dbReference>
<evidence type="ECO:0000313" key="15">
    <source>
        <dbReference type="Proteomes" id="UP001387110"/>
    </source>
</evidence>
<dbReference type="GO" id="GO:0005737">
    <property type="term" value="C:cytoplasm"/>
    <property type="evidence" value="ECO:0007669"/>
    <property type="project" value="UniProtKB-SubCell"/>
</dbReference>
<dbReference type="EMBL" id="LNQL01000002">
    <property type="protein sequence ID" value="KSU49153.1"/>
    <property type="molecule type" value="Genomic_DNA"/>
</dbReference>
<keyword evidence="7 9" id="KW-0378">Hydrolase</keyword>
<reference evidence="12 15" key="3">
    <citation type="submission" date="2023-12" db="EMBL/GenBank/DDBJ databases">
        <authorList>
            <person name="Easwaran N."/>
            <person name="Lazarus H.P.S."/>
        </authorList>
    </citation>
    <scope>NUCLEOTIDE SEQUENCE [LARGE SCALE GENOMIC DNA]</scope>
    <source>
        <strain evidence="12 15">VIT-2023</strain>
    </source>
</reference>
<dbReference type="Proteomes" id="UP001387110">
    <property type="component" value="Unassembled WGS sequence"/>
</dbReference>
<dbReference type="PROSITE" id="PS01306">
    <property type="entry name" value="UPF0054"/>
    <property type="match status" value="1"/>
</dbReference>
<dbReference type="InterPro" id="IPR023091">
    <property type="entry name" value="MetalPrtase_cat_dom_sf_prd"/>
</dbReference>
<evidence type="ECO:0000313" key="11">
    <source>
        <dbReference type="EMBL" id="KTR28583.1"/>
    </source>
</evidence>
<keyword evidence="9" id="KW-0963">Cytoplasm</keyword>
<evidence type="ECO:0000256" key="5">
    <source>
        <dbReference type="ARBA" id="ARBA00022723"/>
    </source>
</evidence>